<protein>
    <submittedName>
        <fullName evidence="3">Uncharacterized protein LOC100377119</fullName>
    </submittedName>
</protein>
<dbReference type="SUPFAM" id="SSF49329">
    <property type="entry name" value="Cu,Zn superoxide dismutase-like"/>
    <property type="match status" value="6"/>
</dbReference>
<reference evidence="3" key="1">
    <citation type="submission" date="2025-08" db="UniProtKB">
        <authorList>
            <consortium name="RefSeq"/>
        </authorList>
    </citation>
    <scope>IDENTIFICATION</scope>
    <source>
        <tissue evidence="3">Testes</tissue>
    </source>
</reference>
<proteinExistence type="predicted"/>
<dbReference type="InterPro" id="IPR036423">
    <property type="entry name" value="SOD-like_Cu/Zn_dom_sf"/>
</dbReference>
<dbReference type="Proteomes" id="UP000694865">
    <property type="component" value="Unplaced"/>
</dbReference>
<dbReference type="Pfam" id="PF00080">
    <property type="entry name" value="Sod_Cu"/>
    <property type="match status" value="3"/>
</dbReference>
<feature type="domain" description="Superoxide dismutase copper/zinc binding" evidence="1">
    <location>
        <begin position="487"/>
        <end position="597"/>
    </location>
</feature>
<dbReference type="PANTHER" id="PTHR20910">
    <property type="entry name" value="AGAP001623-PA"/>
    <property type="match status" value="1"/>
</dbReference>
<dbReference type="Gene3D" id="2.60.40.200">
    <property type="entry name" value="Superoxide dismutase, copper/zinc binding domain"/>
    <property type="match status" value="6"/>
</dbReference>
<evidence type="ECO:0000313" key="2">
    <source>
        <dbReference type="Proteomes" id="UP000694865"/>
    </source>
</evidence>
<keyword evidence="2" id="KW-1185">Reference proteome</keyword>
<dbReference type="InterPro" id="IPR001424">
    <property type="entry name" value="SOD_Cu_Zn_dom"/>
</dbReference>
<feature type="domain" description="Superoxide dismutase copper/zinc binding" evidence="1">
    <location>
        <begin position="626"/>
        <end position="744"/>
    </location>
</feature>
<dbReference type="GeneID" id="100377119"/>
<feature type="non-terminal residue" evidence="3">
    <location>
        <position position="1003"/>
    </location>
</feature>
<dbReference type="PRINTS" id="PR00068">
    <property type="entry name" value="CUZNDISMTASE"/>
</dbReference>
<accession>A0ABM0GP72</accession>
<organism evidence="2 3">
    <name type="scientific">Saccoglossus kowalevskii</name>
    <name type="common">Acorn worm</name>
    <dbReference type="NCBI Taxonomy" id="10224"/>
    <lineage>
        <taxon>Eukaryota</taxon>
        <taxon>Metazoa</taxon>
        <taxon>Hemichordata</taxon>
        <taxon>Enteropneusta</taxon>
        <taxon>Harrimaniidae</taxon>
        <taxon>Saccoglossus</taxon>
    </lineage>
</organism>
<evidence type="ECO:0000259" key="1">
    <source>
        <dbReference type="Pfam" id="PF00080"/>
    </source>
</evidence>
<name>A0ABM0GP72_SACKO</name>
<dbReference type="InterPro" id="IPR053257">
    <property type="entry name" value="Cu-only_SOD"/>
</dbReference>
<sequence>MVIKLKICFFSVFVLFPIAVSTTTLVANFDMQGISGTIQFEQTGSGNITTITVMLTGLEENVFYDWNIMEFPVFYDLSDKCAVTVLGDSVYDLGLAISLLTSSLVDGDMYTVTSVELTGVHSIQGRSILLDNGSDRVCATISLNQDIINAVAILHMPVAGVILFQQLASDSTAVTTIDTDLFYVDGTTGDVYDWSVYTNTNGVDYETSNSGKCDDTISVYNPIGSDNTNCGTSMQENCQIGHLSGKLAGLTIGTYKGVAINHFVDTNLPLSGENSIIGRTLVILTSNGEKLACGYITQLNKRKVTSEFNSDGVTGTISFSQSSSLHPTLVEVNLNNLQNQAHTYHVHEFPVPHRKTTDDSLCNSYSVGGHWNPYNVVDSPATGTNDQYEIGDLSGKYGTISGTSFSGSYIDFNLPLFGQNSIIGRSIVIHKSDGSRWVCANINYPTSTLTAIAVFNAPIGGYIMMRQDDNDPFSDTSVFVDIAYVDGTVRTTNHDWHVHVEKLADDYLSDESRCASVSGHYNPYQVSLDDSYSAHCNNENQQRCELGDFAGKHGQLVIASDLSMIGGKAFFTDTQMALSGTASVIGRSIVIHESESGTGRLACADIHEFKHVVTRSDNWSDDSIFGFVELTQTSLFDPVTVDIDLSGLQSSAGGYHIHILPILSGADPVCGEYSVQGHFNPFGILGSADTGTHDMYEVGDLSGKFGSLNGLDFLAANYSDYNCALTGAQSVVGRSIVIHRDDESGSRWSCSDIVSQLDSFQYKLNAVASWDTSIFLGSISFSQIHYSDGRLGDTTLVVDISSNSQQDLTYNWSIHEGFNYDCSGIGDVFNPYRVSAQDNYNILCSVLYHSHCQVGDLSGRHGYPGTRRVLFTDSNIPLFGDASVIGRTIMLTPSDGSVPSCQTIEPTTDTAAQASLGFASLVAEFNAYDFRKEVSAFCGIDMWQVIATRDIENTIDGCQAITFWFAGTNSDDIKADFLTRSQGEEGSTLGIYAPTDNCPMQNA</sequence>
<dbReference type="RefSeq" id="XP_002734284.1">
    <property type="nucleotide sequence ID" value="XM_002734238.1"/>
</dbReference>
<gene>
    <name evidence="3" type="primary">LOC100377119</name>
</gene>
<dbReference type="PANTHER" id="PTHR20910:SF1">
    <property type="entry name" value="SUPEROXIDE DISMUTASE COPPER_ZINC BINDING DOMAIN-CONTAINING PROTEIN"/>
    <property type="match status" value="1"/>
</dbReference>
<evidence type="ECO:0000313" key="3">
    <source>
        <dbReference type="RefSeq" id="XP_002734284.1"/>
    </source>
</evidence>
<feature type="domain" description="Superoxide dismutase copper/zinc binding" evidence="1">
    <location>
        <begin position="313"/>
        <end position="432"/>
    </location>
</feature>